<dbReference type="AlphaFoldDB" id="A0A0A8XRA0"/>
<comment type="subcellular location">
    <subcellularLocation>
        <location evidence="1">Nucleus</location>
    </subcellularLocation>
</comment>
<dbReference type="PANTHER" id="PTHR10880:SF15">
    <property type="entry name" value="MSL COMPLEX SUBUNIT 3"/>
    <property type="match status" value="1"/>
</dbReference>
<keyword evidence="5" id="KW-0539">Nucleus</keyword>
<evidence type="ECO:0000256" key="2">
    <source>
        <dbReference type="ARBA" id="ARBA00022853"/>
    </source>
</evidence>
<dbReference type="Gene3D" id="1.10.274.30">
    <property type="entry name" value="MRG domain"/>
    <property type="match status" value="1"/>
</dbReference>
<dbReference type="GO" id="GO:0006325">
    <property type="term" value="P:chromatin organization"/>
    <property type="evidence" value="ECO:0007669"/>
    <property type="project" value="UniProtKB-KW"/>
</dbReference>
<dbReference type="GO" id="GO:0005634">
    <property type="term" value="C:nucleus"/>
    <property type="evidence" value="ECO:0007669"/>
    <property type="project" value="UniProtKB-SubCell"/>
</dbReference>
<protein>
    <submittedName>
        <fullName evidence="7">Chromatin binding protein, putative</fullName>
    </submittedName>
</protein>
<keyword evidence="3" id="KW-0805">Transcription regulation</keyword>
<name>A0A0A8XRA0_ARUDO</name>
<dbReference type="EMBL" id="GBRH01281431">
    <property type="protein sequence ID" value="JAD16464.1"/>
    <property type="molecule type" value="Transcribed_RNA"/>
</dbReference>
<dbReference type="InterPro" id="IPR026541">
    <property type="entry name" value="MRG_dom"/>
</dbReference>
<dbReference type="InterPro" id="IPR038217">
    <property type="entry name" value="MRG_C_sf"/>
</dbReference>
<dbReference type="GO" id="GO:0006355">
    <property type="term" value="P:regulation of DNA-templated transcription"/>
    <property type="evidence" value="ECO:0007669"/>
    <property type="project" value="InterPro"/>
</dbReference>
<evidence type="ECO:0000256" key="4">
    <source>
        <dbReference type="ARBA" id="ARBA00023163"/>
    </source>
</evidence>
<reference evidence="7" key="2">
    <citation type="journal article" date="2015" name="Data Brief">
        <title>Shoot transcriptome of the giant reed, Arundo donax.</title>
        <authorList>
            <person name="Barrero R.A."/>
            <person name="Guerrero F.D."/>
            <person name="Moolhuijzen P."/>
            <person name="Goolsby J.A."/>
            <person name="Tidwell J."/>
            <person name="Bellgard S.E."/>
            <person name="Bellgard M.I."/>
        </authorList>
    </citation>
    <scope>NUCLEOTIDE SEQUENCE</scope>
    <source>
        <tissue evidence="7">Shoot tissue taken approximately 20 cm above the soil surface</tissue>
    </source>
</reference>
<reference evidence="7" key="1">
    <citation type="submission" date="2014-09" db="EMBL/GenBank/DDBJ databases">
        <authorList>
            <person name="Magalhaes I.L.F."/>
            <person name="Oliveira U."/>
            <person name="Santos F.R."/>
            <person name="Vidigal T.H.D.A."/>
            <person name="Brescovit A.D."/>
            <person name="Santos A.J."/>
        </authorList>
    </citation>
    <scope>NUCLEOTIDE SEQUENCE</scope>
    <source>
        <tissue evidence="7">Shoot tissue taken approximately 20 cm above the soil surface</tissue>
    </source>
</reference>
<dbReference type="Pfam" id="PF05712">
    <property type="entry name" value="MRG"/>
    <property type="match status" value="1"/>
</dbReference>
<keyword evidence="2" id="KW-0156">Chromatin regulator</keyword>
<proteinExistence type="predicted"/>
<accession>A0A0A8XRA0</accession>
<dbReference type="PROSITE" id="PS51640">
    <property type="entry name" value="MRG"/>
    <property type="match status" value="1"/>
</dbReference>
<evidence type="ECO:0000256" key="5">
    <source>
        <dbReference type="ARBA" id="ARBA00023242"/>
    </source>
</evidence>
<evidence type="ECO:0000259" key="6">
    <source>
        <dbReference type="Pfam" id="PF05712"/>
    </source>
</evidence>
<dbReference type="PANTHER" id="PTHR10880">
    <property type="entry name" value="MORTALITY FACTOR 4-LIKE PROTEIN"/>
    <property type="match status" value="1"/>
</dbReference>
<sequence length="65" mass="7505">MALSPKYFSVDLHPFAVKLPELLAFVNMEEDALNKLQQKLLDILKFLQKNQSTFFLSVYDGVKTK</sequence>
<keyword evidence="4" id="KW-0804">Transcription</keyword>
<evidence type="ECO:0000256" key="1">
    <source>
        <dbReference type="ARBA" id="ARBA00004123"/>
    </source>
</evidence>
<organism evidence="7">
    <name type="scientific">Arundo donax</name>
    <name type="common">Giant reed</name>
    <name type="synonym">Donax arundinaceus</name>
    <dbReference type="NCBI Taxonomy" id="35708"/>
    <lineage>
        <taxon>Eukaryota</taxon>
        <taxon>Viridiplantae</taxon>
        <taxon>Streptophyta</taxon>
        <taxon>Embryophyta</taxon>
        <taxon>Tracheophyta</taxon>
        <taxon>Spermatophyta</taxon>
        <taxon>Magnoliopsida</taxon>
        <taxon>Liliopsida</taxon>
        <taxon>Poales</taxon>
        <taxon>Poaceae</taxon>
        <taxon>PACMAD clade</taxon>
        <taxon>Arundinoideae</taxon>
        <taxon>Arundineae</taxon>
        <taxon>Arundo</taxon>
    </lineage>
</organism>
<dbReference type="GO" id="GO:0000123">
    <property type="term" value="C:histone acetyltransferase complex"/>
    <property type="evidence" value="ECO:0007669"/>
    <property type="project" value="TreeGrafter"/>
</dbReference>
<evidence type="ECO:0000256" key="3">
    <source>
        <dbReference type="ARBA" id="ARBA00023015"/>
    </source>
</evidence>
<evidence type="ECO:0000313" key="7">
    <source>
        <dbReference type="EMBL" id="JAD16464.1"/>
    </source>
</evidence>
<dbReference type="InterPro" id="IPR008676">
    <property type="entry name" value="MRG"/>
</dbReference>
<feature type="domain" description="MRG" evidence="6">
    <location>
        <begin position="17"/>
        <end position="59"/>
    </location>
</feature>